<organism evidence="2 3">
    <name type="scientific">Desulfomicrobium apsheronum</name>
    <dbReference type="NCBI Taxonomy" id="52560"/>
    <lineage>
        <taxon>Bacteria</taxon>
        <taxon>Pseudomonadati</taxon>
        <taxon>Thermodesulfobacteriota</taxon>
        <taxon>Desulfovibrionia</taxon>
        <taxon>Desulfovibrionales</taxon>
        <taxon>Desulfomicrobiaceae</taxon>
        <taxon>Desulfomicrobium</taxon>
    </lineage>
</organism>
<dbReference type="STRING" id="52560.SAMN04488082_11474"/>
<keyword evidence="1" id="KW-0472">Membrane</keyword>
<proteinExistence type="predicted"/>
<reference evidence="3" key="1">
    <citation type="submission" date="2016-10" db="EMBL/GenBank/DDBJ databases">
        <authorList>
            <person name="Varghese N."/>
            <person name="Submissions S."/>
        </authorList>
    </citation>
    <scope>NUCLEOTIDE SEQUENCE [LARGE SCALE GENOMIC DNA]</scope>
    <source>
        <strain evidence="3">DSM 5918</strain>
    </source>
</reference>
<evidence type="ECO:0000256" key="1">
    <source>
        <dbReference type="SAM" id="Phobius"/>
    </source>
</evidence>
<feature type="transmembrane region" description="Helical" evidence="1">
    <location>
        <begin position="7"/>
        <end position="25"/>
    </location>
</feature>
<dbReference type="AlphaFoldDB" id="A0A1I3WXC7"/>
<evidence type="ECO:0000313" key="2">
    <source>
        <dbReference type="EMBL" id="SFK11226.1"/>
    </source>
</evidence>
<dbReference type="RefSeq" id="WP_177193171.1">
    <property type="nucleotide sequence ID" value="NZ_FORX01000014.1"/>
</dbReference>
<dbReference type="EMBL" id="FORX01000014">
    <property type="protein sequence ID" value="SFK11226.1"/>
    <property type="molecule type" value="Genomic_DNA"/>
</dbReference>
<evidence type="ECO:0000313" key="3">
    <source>
        <dbReference type="Proteomes" id="UP000198635"/>
    </source>
</evidence>
<sequence>MKKQSILLWIGGVVGVLTMGALRFVGKNTDIFGLLAAMVVVIAVLAFFVIRYVNRKW</sequence>
<keyword evidence="1" id="KW-1133">Transmembrane helix</keyword>
<keyword evidence="1" id="KW-0812">Transmembrane</keyword>
<dbReference type="Proteomes" id="UP000198635">
    <property type="component" value="Unassembled WGS sequence"/>
</dbReference>
<accession>A0A1I3WXC7</accession>
<feature type="transmembrane region" description="Helical" evidence="1">
    <location>
        <begin position="31"/>
        <end position="53"/>
    </location>
</feature>
<keyword evidence="3" id="KW-1185">Reference proteome</keyword>
<name>A0A1I3WXC7_9BACT</name>
<protein>
    <submittedName>
        <fullName evidence="2">Uncharacterized protein</fullName>
    </submittedName>
</protein>
<gene>
    <name evidence="2" type="ORF">SAMN04488082_11474</name>
</gene>